<dbReference type="InterPro" id="IPR036259">
    <property type="entry name" value="MFS_trans_sf"/>
</dbReference>
<evidence type="ECO:0000256" key="2">
    <source>
        <dbReference type="ARBA" id="ARBA00022475"/>
    </source>
</evidence>
<keyword evidence="9" id="KW-1185">Reference proteome</keyword>
<protein>
    <submittedName>
        <fullName evidence="8">MFS transporter</fullName>
    </submittedName>
</protein>
<dbReference type="CDD" id="cd06174">
    <property type="entry name" value="MFS"/>
    <property type="match status" value="1"/>
</dbReference>
<feature type="domain" description="Major facilitator superfamily (MFS) profile" evidence="7">
    <location>
        <begin position="10"/>
        <end position="404"/>
    </location>
</feature>
<dbReference type="InterPro" id="IPR011701">
    <property type="entry name" value="MFS"/>
</dbReference>
<feature type="transmembrane region" description="Helical" evidence="6">
    <location>
        <begin position="339"/>
        <end position="366"/>
    </location>
</feature>
<feature type="transmembrane region" description="Helical" evidence="6">
    <location>
        <begin position="282"/>
        <end position="301"/>
    </location>
</feature>
<gene>
    <name evidence="8" type="ORF">LJ655_28940</name>
</gene>
<keyword evidence="4 6" id="KW-1133">Transmembrane helix</keyword>
<dbReference type="PANTHER" id="PTHR43124">
    <property type="entry name" value="PURINE EFFLUX PUMP PBUE"/>
    <property type="match status" value="1"/>
</dbReference>
<feature type="transmembrane region" description="Helical" evidence="6">
    <location>
        <begin position="215"/>
        <end position="236"/>
    </location>
</feature>
<evidence type="ECO:0000256" key="5">
    <source>
        <dbReference type="ARBA" id="ARBA00023136"/>
    </source>
</evidence>
<dbReference type="InterPro" id="IPR050189">
    <property type="entry name" value="MFS_Efflux_Transporters"/>
</dbReference>
<evidence type="ECO:0000313" key="8">
    <source>
        <dbReference type="EMBL" id="MCC8405834.1"/>
    </source>
</evidence>
<reference evidence="8 9" key="1">
    <citation type="submission" date="2021-11" db="EMBL/GenBank/DDBJ databases">
        <authorList>
            <person name="Oh E.-T."/>
            <person name="Kim S.-B."/>
        </authorList>
    </citation>
    <scope>NUCLEOTIDE SEQUENCE [LARGE SCALE GENOMIC DNA]</scope>
    <source>
        <strain evidence="8 9">MMS20-SJTN17</strain>
    </source>
</reference>
<feature type="transmembrane region" description="Helical" evidence="6">
    <location>
        <begin position="12"/>
        <end position="33"/>
    </location>
</feature>
<evidence type="ECO:0000256" key="1">
    <source>
        <dbReference type="ARBA" id="ARBA00004651"/>
    </source>
</evidence>
<feature type="transmembrane region" description="Helical" evidence="6">
    <location>
        <begin position="101"/>
        <end position="123"/>
    </location>
</feature>
<dbReference type="EMBL" id="JAJITC010000028">
    <property type="protein sequence ID" value="MCC8405834.1"/>
    <property type="molecule type" value="Genomic_DNA"/>
</dbReference>
<evidence type="ECO:0000256" key="6">
    <source>
        <dbReference type="SAM" id="Phobius"/>
    </source>
</evidence>
<comment type="caution">
    <text evidence="8">The sequence shown here is derived from an EMBL/GenBank/DDBJ whole genome shotgun (WGS) entry which is preliminary data.</text>
</comment>
<dbReference type="Proteomes" id="UP001430614">
    <property type="component" value="Unassembled WGS sequence"/>
</dbReference>
<feature type="transmembrane region" description="Helical" evidence="6">
    <location>
        <begin position="78"/>
        <end position="95"/>
    </location>
</feature>
<evidence type="ECO:0000256" key="4">
    <source>
        <dbReference type="ARBA" id="ARBA00022989"/>
    </source>
</evidence>
<feature type="transmembrane region" description="Helical" evidence="6">
    <location>
        <begin position="164"/>
        <end position="185"/>
    </location>
</feature>
<feature type="transmembrane region" description="Helical" evidence="6">
    <location>
        <begin position="307"/>
        <end position="327"/>
    </location>
</feature>
<proteinExistence type="predicted"/>
<dbReference type="PROSITE" id="PS50850">
    <property type="entry name" value="MFS"/>
    <property type="match status" value="1"/>
</dbReference>
<keyword evidence="2" id="KW-1003">Cell membrane</keyword>
<comment type="subcellular location">
    <subcellularLocation>
        <location evidence="1">Cell membrane</location>
        <topology evidence="1">Multi-pass membrane protein</topology>
    </subcellularLocation>
</comment>
<name>A0ABS8KM45_9BURK</name>
<dbReference type="Gene3D" id="1.20.1250.20">
    <property type="entry name" value="MFS general substrate transporter like domains"/>
    <property type="match status" value="2"/>
</dbReference>
<sequence length="424" mass="44639">MVRQRPRDYTLWTLTLAYLLSQFFRSYVAVVAPQLIADYGFTQKMFGLFAGAFFLTFACAQIPLGLAFDRFGIGRPTVLCMSVGTGGAATLPLTHDPVLALASQAALGLGCAPIFMGLLNHVLVAGHGQRQVRTVTVASGIGIFGALIAALPLAWAATKIGWRPAMGVAAAAMALTTAAVTASLWRRPRAAARRKDLGQGPRRTRASNNARSNNLAFLTLLPVCFALSAGGTFRTSWGGPYFADVFALDTVARGRVMTAASVSALVVSLIIPLLVRRFSVKALSLAGLSLGILAAALLLVLPSYNALLSASLVCVLFSVGAIHPLVMSQARAISAASSLGLRLGILNSMVFLGVAVTSNCFGWLAARGIREGLPAPDIFARLFLFTMIVLVIGLATYVFSPSVQSEDSANVVRRTRPVSPVGDK</sequence>
<evidence type="ECO:0000259" key="7">
    <source>
        <dbReference type="PROSITE" id="PS50850"/>
    </source>
</evidence>
<dbReference type="InterPro" id="IPR020846">
    <property type="entry name" value="MFS_dom"/>
</dbReference>
<feature type="transmembrane region" description="Helical" evidence="6">
    <location>
        <begin position="378"/>
        <end position="399"/>
    </location>
</feature>
<dbReference type="SUPFAM" id="SSF103473">
    <property type="entry name" value="MFS general substrate transporter"/>
    <property type="match status" value="1"/>
</dbReference>
<dbReference type="RefSeq" id="WP_230564587.1">
    <property type="nucleotide sequence ID" value="NZ_JAJITC010000028.1"/>
</dbReference>
<evidence type="ECO:0000313" key="9">
    <source>
        <dbReference type="Proteomes" id="UP001430614"/>
    </source>
</evidence>
<feature type="transmembrane region" description="Helical" evidence="6">
    <location>
        <begin position="256"/>
        <end position="275"/>
    </location>
</feature>
<dbReference type="Pfam" id="PF07690">
    <property type="entry name" value="MFS_1"/>
    <property type="match status" value="1"/>
</dbReference>
<accession>A0ABS8KM45</accession>
<keyword evidence="5 6" id="KW-0472">Membrane</keyword>
<organism evidence="8 9">
    <name type="scientific">Paraburkholderia translucens</name>
    <dbReference type="NCBI Taxonomy" id="2886945"/>
    <lineage>
        <taxon>Bacteria</taxon>
        <taxon>Pseudomonadati</taxon>
        <taxon>Pseudomonadota</taxon>
        <taxon>Betaproteobacteria</taxon>
        <taxon>Burkholderiales</taxon>
        <taxon>Burkholderiaceae</taxon>
        <taxon>Paraburkholderia</taxon>
    </lineage>
</organism>
<dbReference type="PANTHER" id="PTHR43124:SF3">
    <property type="entry name" value="CHLORAMPHENICOL EFFLUX PUMP RV0191"/>
    <property type="match status" value="1"/>
</dbReference>
<feature type="transmembrane region" description="Helical" evidence="6">
    <location>
        <begin position="135"/>
        <end position="158"/>
    </location>
</feature>
<keyword evidence="3 6" id="KW-0812">Transmembrane</keyword>
<evidence type="ECO:0000256" key="3">
    <source>
        <dbReference type="ARBA" id="ARBA00022692"/>
    </source>
</evidence>
<feature type="transmembrane region" description="Helical" evidence="6">
    <location>
        <begin position="45"/>
        <end position="66"/>
    </location>
</feature>